<comment type="caution">
    <text evidence="2">The sequence shown here is derived from an EMBL/GenBank/DDBJ whole genome shotgun (WGS) entry which is preliminary data.</text>
</comment>
<dbReference type="SUPFAM" id="SSF56935">
    <property type="entry name" value="Porins"/>
    <property type="match status" value="1"/>
</dbReference>
<protein>
    <submittedName>
        <fullName evidence="2">Carboxypeptidase-like protein</fullName>
    </submittedName>
</protein>
<proteinExistence type="predicted"/>
<dbReference type="GO" id="GO:0004180">
    <property type="term" value="F:carboxypeptidase activity"/>
    <property type="evidence" value="ECO:0007669"/>
    <property type="project" value="UniProtKB-KW"/>
</dbReference>
<evidence type="ECO:0000313" key="3">
    <source>
        <dbReference type="Proteomes" id="UP000284531"/>
    </source>
</evidence>
<keyword evidence="1" id="KW-0732">Signal</keyword>
<gene>
    <name evidence="2" type="ORF">BXY64_0186</name>
</gene>
<keyword evidence="2" id="KW-0378">Hydrolase</keyword>
<reference evidence="2 3" key="1">
    <citation type="submission" date="2018-09" db="EMBL/GenBank/DDBJ databases">
        <title>Genomic Encyclopedia of Archaeal and Bacterial Type Strains, Phase II (KMG-II): from individual species to whole genera.</title>
        <authorList>
            <person name="Goeker M."/>
        </authorList>
    </citation>
    <scope>NUCLEOTIDE SEQUENCE [LARGE SCALE GENOMIC DNA]</scope>
    <source>
        <strain evidence="2 3">DSM 21950</strain>
    </source>
</reference>
<dbReference type="Pfam" id="PF13715">
    <property type="entry name" value="CarbopepD_reg_2"/>
    <property type="match status" value="1"/>
</dbReference>
<keyword evidence="2" id="KW-0121">Carboxypeptidase</keyword>
<dbReference type="EMBL" id="RAPQ01000008">
    <property type="protein sequence ID" value="RKE03195.1"/>
    <property type="molecule type" value="Genomic_DNA"/>
</dbReference>
<keyword evidence="3" id="KW-1185">Reference proteome</keyword>
<dbReference type="Gene3D" id="2.60.40.1120">
    <property type="entry name" value="Carboxypeptidase-like, regulatory domain"/>
    <property type="match status" value="1"/>
</dbReference>
<dbReference type="AlphaFoldDB" id="A0A419X679"/>
<feature type="chain" id="PRO_5019072724" evidence="1">
    <location>
        <begin position="19"/>
        <end position="776"/>
    </location>
</feature>
<accession>A0A419X679</accession>
<dbReference type="SUPFAM" id="SSF49464">
    <property type="entry name" value="Carboxypeptidase regulatory domain-like"/>
    <property type="match status" value="1"/>
</dbReference>
<dbReference type="OrthoDB" id="9804995at2"/>
<evidence type="ECO:0000256" key="1">
    <source>
        <dbReference type="SAM" id="SignalP"/>
    </source>
</evidence>
<organism evidence="2 3">
    <name type="scientific">Marinifilum flexuosum</name>
    <dbReference type="NCBI Taxonomy" id="1117708"/>
    <lineage>
        <taxon>Bacteria</taxon>
        <taxon>Pseudomonadati</taxon>
        <taxon>Bacteroidota</taxon>
        <taxon>Bacteroidia</taxon>
        <taxon>Marinilabiliales</taxon>
        <taxon>Marinifilaceae</taxon>
    </lineage>
</organism>
<name>A0A419X679_9BACT</name>
<keyword evidence="2" id="KW-0645">Protease</keyword>
<evidence type="ECO:0000313" key="2">
    <source>
        <dbReference type="EMBL" id="RKE03195.1"/>
    </source>
</evidence>
<dbReference type="Proteomes" id="UP000284531">
    <property type="component" value="Unassembled WGS sequence"/>
</dbReference>
<dbReference type="RefSeq" id="WP_120238114.1">
    <property type="nucleotide sequence ID" value="NZ_RAPQ01000008.1"/>
</dbReference>
<sequence length="776" mass="87541">MKILKTFLLVLICVNLQAQDLRQTIKGKIVSKETEEPLAFANIHVKDTDPIIGATSDFDGNFELKNVPVGRVNIEVSYIGYESLQILDVLVNSAKEVQLNIRLNPSFSTLGEVVVAPKINKQEPVNTITSVSARMLSIEEASRYAGGFDDPARLASSFAGVASSNGEDNSIIVRGNAPKFLQWKIEGVEIPNPNHFANLNSFGGGGLTALSSNVLANSDFMTGAFPSEYNNALAGVFDIKMRTGNTSNYQHSFEAGLIGIDFASEGPLTKNNGSYLVNYRYSTLALIPSMLPEDADGTKYQDLSFKLNFPSQKLGTFSLWGIGLIDESDTSPEKDPNEREYYQDIEDQEVKQYMGAIGLNHKLRFKNSAYLNSTLAFTSEGIDMLTDRLDENEVLQAENLVKNTKYNIEFKSYYNRRFSERLSNRTGVSLRGMGYDLDIREADESKTLQNISNENGFSLLASAYTNFSITGKKLKFNFGLNSQVFTLNNNYTIEPRLGIKFQLNDRNSFSFGYGLHSRLEPLQMYFSKPINDDGSISNKDLDFIKAHHLVLSYDWNISEKLHVKIEPYYQELYDVPIADNSNESLLNLQGDWFVNDTYANTGKGRNYGVDLTLEQYMHKGFYYLLTGSLFKSQYKTSDSDWFSTRYNKKYLVNALFGKEFLLGDRKQNSLGLNLRLSIQGGERFSRIDENASALARDVEYDQTAPFNMKTKASTIVHTTINYTWNKQKTSHRLSLKILNLTGYEGFHGHKYNIKTDKVDEDREALMIPNLSYRISF</sequence>
<dbReference type="InterPro" id="IPR008969">
    <property type="entry name" value="CarboxyPept-like_regulatory"/>
</dbReference>
<feature type="signal peptide" evidence="1">
    <location>
        <begin position="1"/>
        <end position="18"/>
    </location>
</feature>